<dbReference type="PANTHER" id="PTHR34047">
    <property type="entry name" value="NUCLEAR INTRON MATURASE 1, MITOCHONDRIAL-RELATED"/>
    <property type="match status" value="1"/>
</dbReference>
<evidence type="ECO:0000313" key="2">
    <source>
        <dbReference type="EMBL" id="PIR78593.1"/>
    </source>
</evidence>
<accession>A0A2H0U1M7</accession>
<reference evidence="3" key="1">
    <citation type="submission" date="2017-09" db="EMBL/GenBank/DDBJ databases">
        <title>Depth-based differentiation of microbial function through sediment-hosted aquifers and enrichment of novel symbionts in the deep terrestrial subsurface.</title>
        <authorList>
            <person name="Probst A.J."/>
            <person name="Ladd B."/>
            <person name="Jarett J.K."/>
            <person name="Geller-Mcgrath D.E."/>
            <person name="Sieber C.M.K."/>
            <person name="Emerson J.B."/>
            <person name="Anantharaman K."/>
            <person name="Thomas B.C."/>
            <person name="Malmstrom R."/>
            <person name="Stieglmeier M."/>
            <person name="Klingl A."/>
            <person name="Woyke T."/>
            <person name="Ryan C.M."/>
            <person name="Banfield J.F."/>
        </authorList>
    </citation>
    <scope>NUCLEOTIDE SEQUENCE [LARGE SCALE GENOMIC DNA]</scope>
</reference>
<gene>
    <name evidence="2" type="ORF">COU28_00870</name>
</gene>
<dbReference type="Proteomes" id="UP000230852">
    <property type="component" value="Unassembled WGS sequence"/>
</dbReference>
<dbReference type="CDD" id="cd01651">
    <property type="entry name" value="RT_G2_intron"/>
    <property type="match status" value="1"/>
</dbReference>
<name>A0A2H0U1M7_9BACT</name>
<dbReference type="PROSITE" id="PS50878">
    <property type="entry name" value="RT_POL"/>
    <property type="match status" value="1"/>
</dbReference>
<proteinExistence type="predicted"/>
<comment type="caution">
    <text evidence="2">The sequence shown here is derived from an EMBL/GenBank/DDBJ whole genome shotgun (WGS) entry which is preliminary data.</text>
</comment>
<feature type="domain" description="Reverse transcriptase" evidence="1">
    <location>
        <begin position="1"/>
        <end position="289"/>
    </location>
</feature>
<evidence type="ECO:0000259" key="1">
    <source>
        <dbReference type="PROSITE" id="PS50878"/>
    </source>
</evidence>
<dbReference type="Gene3D" id="3.30.70.270">
    <property type="match status" value="1"/>
</dbReference>
<sequence length="355" mass="41927">MPKTAKVIQLVEDYYILFIIFVMHNLFDKIISLENLFLAWDAFYKGKKGKEDVELFRMHLEDNIFSLHSQLLSGTWRHGGYENFLISDPKTRQISKASVGDRVAQHAVFRILEPVFDKTFIFDSWSCRVGKGTHKSVLRLHQKLEQLSKTNLDVWILKCDIRKFFENVNQNILFEQIQRKIKDEKTLCLLRSIIFSVPSGLPLGNLTSQLFANIYFNCFDHFVKERLKADIYLRYSDDFVLVSTSKQELENSLLLIRNFLNKKLNLALHPDKISFRKYHWGIDWLGFVLYPNYRVMRRKTYSRMQNKIKSRVNDFLGNKIDYSELRSTLASYDGILQHCSHSETRKHLFCLSKCL</sequence>
<dbReference type="InterPro" id="IPR051083">
    <property type="entry name" value="GrpII_Intron_Splice-Mob/Def"/>
</dbReference>
<dbReference type="InterPro" id="IPR043128">
    <property type="entry name" value="Rev_trsase/Diguanyl_cyclase"/>
</dbReference>
<dbReference type="SUPFAM" id="SSF56672">
    <property type="entry name" value="DNA/RNA polymerases"/>
    <property type="match status" value="1"/>
</dbReference>
<dbReference type="Pfam" id="PF00078">
    <property type="entry name" value="RVT_1"/>
    <property type="match status" value="1"/>
</dbReference>
<dbReference type="PANTHER" id="PTHR34047:SF8">
    <property type="entry name" value="PROTEIN YKFC"/>
    <property type="match status" value="1"/>
</dbReference>
<dbReference type="InterPro" id="IPR000477">
    <property type="entry name" value="RT_dom"/>
</dbReference>
<evidence type="ECO:0000313" key="3">
    <source>
        <dbReference type="Proteomes" id="UP000230852"/>
    </source>
</evidence>
<protein>
    <recommendedName>
        <fullName evidence="1">Reverse transcriptase domain-containing protein</fullName>
    </recommendedName>
</protein>
<dbReference type="EMBL" id="PFBU01000014">
    <property type="protein sequence ID" value="PIR78593.1"/>
    <property type="molecule type" value="Genomic_DNA"/>
</dbReference>
<organism evidence="2 3">
    <name type="scientific">Candidatus Magasanikbacteria bacterium CG10_big_fil_rev_8_21_14_0_10_36_16</name>
    <dbReference type="NCBI Taxonomy" id="1974645"/>
    <lineage>
        <taxon>Bacteria</taxon>
        <taxon>Candidatus Magasanikiibacteriota</taxon>
    </lineage>
</organism>
<dbReference type="InterPro" id="IPR043502">
    <property type="entry name" value="DNA/RNA_pol_sf"/>
</dbReference>
<dbReference type="AlphaFoldDB" id="A0A2H0U1M7"/>